<gene>
    <name evidence="2" type="ORF">KDA82_22790</name>
</gene>
<keyword evidence="1" id="KW-1133">Transmembrane helix</keyword>
<reference evidence="2" key="1">
    <citation type="submission" date="2021-04" db="EMBL/GenBank/DDBJ databases">
        <title>Sequencing of actinobacteria type strains.</title>
        <authorList>
            <person name="Nguyen G.-S."/>
            <person name="Wentzel A."/>
        </authorList>
    </citation>
    <scope>NUCLEOTIDE SEQUENCE</scope>
    <source>
        <strain evidence="2">DSM 42095</strain>
    </source>
</reference>
<name>A0A8T4IUH4_9ACTN</name>
<feature type="transmembrane region" description="Helical" evidence="1">
    <location>
        <begin position="127"/>
        <end position="147"/>
    </location>
</feature>
<feature type="transmembrane region" description="Helical" evidence="1">
    <location>
        <begin position="20"/>
        <end position="39"/>
    </location>
</feature>
<organism evidence="2 3">
    <name type="scientific">Streptomyces daliensis</name>
    <dbReference type="NCBI Taxonomy" id="299421"/>
    <lineage>
        <taxon>Bacteria</taxon>
        <taxon>Bacillati</taxon>
        <taxon>Actinomycetota</taxon>
        <taxon>Actinomycetes</taxon>
        <taxon>Kitasatosporales</taxon>
        <taxon>Streptomycetaceae</taxon>
        <taxon>Streptomyces</taxon>
    </lineage>
</organism>
<feature type="transmembrane region" description="Helical" evidence="1">
    <location>
        <begin position="45"/>
        <end position="66"/>
    </location>
</feature>
<comment type="caution">
    <text evidence="2">The sequence shown here is derived from an EMBL/GenBank/DDBJ whole genome shotgun (WGS) entry which is preliminary data.</text>
</comment>
<keyword evidence="1" id="KW-0812">Transmembrane</keyword>
<evidence type="ECO:0000256" key="1">
    <source>
        <dbReference type="SAM" id="Phobius"/>
    </source>
</evidence>
<keyword evidence="3" id="KW-1185">Reference proteome</keyword>
<sequence length="169" mass="18538">MNDPRTRRAHATRARRRFFVASHIALTAVAATGAVLLFLSDEPWWSAAVLVPMAAWIPVTGVLNASTRGLLELRSRALDERQLAERGEVHTRAHRLTLGAMTTALLGFFVVATLLDVPFHGLSVPLAVTSFAVLLLHWLAPLWVAVLRVPDEAGEYEDEEYEGFQGATA</sequence>
<evidence type="ECO:0000313" key="2">
    <source>
        <dbReference type="EMBL" id="MBR7675789.1"/>
    </source>
</evidence>
<protein>
    <submittedName>
        <fullName evidence="2">Uncharacterized protein</fullName>
    </submittedName>
</protein>
<keyword evidence="1" id="KW-0472">Membrane</keyword>
<dbReference type="Proteomes" id="UP000675554">
    <property type="component" value="Unassembled WGS sequence"/>
</dbReference>
<proteinExistence type="predicted"/>
<feature type="transmembrane region" description="Helical" evidence="1">
    <location>
        <begin position="96"/>
        <end position="115"/>
    </location>
</feature>
<accession>A0A8T4IUH4</accession>
<dbReference type="EMBL" id="JAGSMN010000533">
    <property type="protein sequence ID" value="MBR7675789.1"/>
    <property type="molecule type" value="Genomic_DNA"/>
</dbReference>
<evidence type="ECO:0000313" key="3">
    <source>
        <dbReference type="Proteomes" id="UP000675554"/>
    </source>
</evidence>
<dbReference type="AlphaFoldDB" id="A0A8T4IUH4"/>